<organism evidence="6 7">
    <name type="scientific">Priapulus caudatus</name>
    <name type="common">Priapulid worm</name>
    <dbReference type="NCBI Taxonomy" id="37621"/>
    <lineage>
        <taxon>Eukaryota</taxon>
        <taxon>Metazoa</taxon>
        <taxon>Ecdysozoa</taxon>
        <taxon>Scalidophora</taxon>
        <taxon>Priapulida</taxon>
        <taxon>Priapulimorpha</taxon>
        <taxon>Priapulimorphida</taxon>
        <taxon>Priapulidae</taxon>
        <taxon>Priapulus</taxon>
    </lineage>
</organism>
<dbReference type="PRINTS" id="PR02075">
    <property type="entry name" value="FIBSHEATHIP1"/>
</dbReference>
<feature type="compositionally biased region" description="Polar residues" evidence="5">
    <location>
        <begin position="288"/>
        <end position="299"/>
    </location>
</feature>
<evidence type="ECO:0000256" key="5">
    <source>
        <dbReference type="SAM" id="MobiDB-lite"/>
    </source>
</evidence>
<feature type="coiled-coil region" evidence="4">
    <location>
        <begin position="12"/>
        <end position="46"/>
    </location>
</feature>
<keyword evidence="6" id="KW-1185">Reference proteome</keyword>
<proteinExistence type="inferred from homology"/>
<evidence type="ECO:0000256" key="4">
    <source>
        <dbReference type="SAM" id="Coils"/>
    </source>
</evidence>
<name>A0ABM1DVH6_PRICU</name>
<feature type="region of interest" description="Disordered" evidence="5">
    <location>
        <begin position="288"/>
        <end position="331"/>
    </location>
</feature>
<dbReference type="PANTHER" id="PTHR22012">
    <property type="entry name" value="FIBROUS SHEATH INTERACTING PROTEIN 1"/>
    <property type="match status" value="1"/>
</dbReference>
<protein>
    <recommendedName>
        <fullName evidence="2">Fibrous sheath-interacting protein 1</fullName>
    </recommendedName>
</protein>
<feature type="region of interest" description="Disordered" evidence="5">
    <location>
        <begin position="114"/>
        <end position="134"/>
    </location>
</feature>
<evidence type="ECO:0000256" key="1">
    <source>
        <dbReference type="ARBA" id="ARBA00010495"/>
    </source>
</evidence>
<comment type="similarity">
    <text evidence="1">Belongs to the FSIP1 family.</text>
</comment>
<sequence>MQRLDKILASKISREKKVKHETKKLVERLRQQLDNLNNSNRRDSVAEREKHNFMAVATCEDDQAKSPSLCDRNNEEMEGGESDYLDPTITPVFQTQVIEESRQKNDDLDMKVIGAGEGSVNDEDADRRKRKSSNDSFIRRNIQLAGDAASIVAMTDDEKKRVEDLLQSNNEESLSVAEDMEACIAMRDGEGYSLDHEQLQALLDIDMQLQNMLSAEDFQAICTSSTLLPRHASSSHKSVSSCASQQSAGGGSVRLERESALVLQEQYDTQKRALAELERRLLKLQEPTIVSSEHSQQSHVAARRRPAEVVEGSKVPLPGSAGREPRTFADR</sequence>
<reference evidence="7" key="1">
    <citation type="submission" date="2025-08" db="UniProtKB">
        <authorList>
            <consortium name="RefSeq"/>
        </authorList>
    </citation>
    <scope>IDENTIFICATION</scope>
</reference>
<accession>A0ABM1DVH6</accession>
<dbReference type="InterPro" id="IPR026246">
    <property type="entry name" value="Fsip1"/>
</dbReference>
<dbReference type="RefSeq" id="XP_014663947.1">
    <property type="nucleotide sequence ID" value="XM_014808461.1"/>
</dbReference>
<gene>
    <name evidence="7" type="primary">LOC106806495</name>
</gene>
<keyword evidence="3 4" id="KW-0175">Coiled coil</keyword>
<dbReference type="GeneID" id="106806495"/>
<dbReference type="Pfam" id="PF15554">
    <property type="entry name" value="FSIP1"/>
    <property type="match status" value="1"/>
</dbReference>
<dbReference type="Proteomes" id="UP000695022">
    <property type="component" value="Unplaced"/>
</dbReference>
<evidence type="ECO:0000313" key="6">
    <source>
        <dbReference type="Proteomes" id="UP000695022"/>
    </source>
</evidence>
<evidence type="ECO:0000256" key="3">
    <source>
        <dbReference type="ARBA" id="ARBA00023054"/>
    </source>
</evidence>
<dbReference type="PANTHER" id="PTHR22012:SF2">
    <property type="entry name" value="FIBROUS SHEATH-INTERACTING PROTEIN 1"/>
    <property type="match status" value="1"/>
</dbReference>
<evidence type="ECO:0000313" key="7">
    <source>
        <dbReference type="RefSeq" id="XP_014663947.1"/>
    </source>
</evidence>
<evidence type="ECO:0000256" key="2">
    <source>
        <dbReference type="ARBA" id="ARBA00019480"/>
    </source>
</evidence>